<protein>
    <submittedName>
        <fullName evidence="3">Undecaprenyl-diphosphatase</fullName>
    </submittedName>
</protein>
<keyword evidence="1" id="KW-1133">Transmembrane helix</keyword>
<dbReference type="PANTHER" id="PTHR14969">
    <property type="entry name" value="SPHINGOSINE-1-PHOSPHATE PHOSPHOHYDROLASE"/>
    <property type="match status" value="1"/>
</dbReference>
<dbReference type="SUPFAM" id="SSF48317">
    <property type="entry name" value="Acid phosphatase/Vanadium-dependent haloperoxidase"/>
    <property type="match status" value="1"/>
</dbReference>
<dbReference type="InterPro" id="IPR036938">
    <property type="entry name" value="PAP2/HPO_sf"/>
</dbReference>
<gene>
    <name evidence="3" type="ORF">CAL28_14820</name>
</gene>
<feature type="transmembrane region" description="Helical" evidence="1">
    <location>
        <begin position="62"/>
        <end position="82"/>
    </location>
</feature>
<evidence type="ECO:0000313" key="3">
    <source>
        <dbReference type="EMBL" id="OZI60665.1"/>
    </source>
</evidence>
<dbReference type="CDD" id="cd03385">
    <property type="entry name" value="PAP2_BcrC_like"/>
    <property type="match status" value="1"/>
</dbReference>
<evidence type="ECO:0000259" key="2">
    <source>
        <dbReference type="SMART" id="SM00014"/>
    </source>
</evidence>
<evidence type="ECO:0000256" key="1">
    <source>
        <dbReference type="SAM" id="Phobius"/>
    </source>
</evidence>
<dbReference type="AlphaFoldDB" id="A0A261UGE8"/>
<dbReference type="Pfam" id="PF01569">
    <property type="entry name" value="PAP2"/>
    <property type="match status" value="1"/>
</dbReference>
<reference evidence="4" key="1">
    <citation type="submission" date="2017-05" db="EMBL/GenBank/DDBJ databases">
        <title>Complete and WGS of Bordetella genogroups.</title>
        <authorList>
            <person name="Spilker T."/>
            <person name="Lipuma J."/>
        </authorList>
    </citation>
    <scope>NUCLEOTIDE SEQUENCE [LARGE SCALE GENOMIC DNA]</scope>
    <source>
        <strain evidence="4">AU8856</strain>
    </source>
</reference>
<dbReference type="PANTHER" id="PTHR14969:SF13">
    <property type="entry name" value="AT30094P"/>
    <property type="match status" value="1"/>
</dbReference>
<dbReference type="GO" id="GO:0005886">
    <property type="term" value="C:plasma membrane"/>
    <property type="evidence" value="ECO:0007669"/>
    <property type="project" value="InterPro"/>
</dbReference>
<feature type="transmembrane region" description="Helical" evidence="1">
    <location>
        <begin position="152"/>
        <end position="170"/>
    </location>
</feature>
<feature type="transmembrane region" description="Helical" evidence="1">
    <location>
        <begin position="24"/>
        <end position="50"/>
    </location>
</feature>
<name>A0A261UGE8_9BORD</name>
<keyword evidence="1" id="KW-0472">Membrane</keyword>
<dbReference type="EMBL" id="NEVS01000004">
    <property type="protein sequence ID" value="OZI60665.1"/>
    <property type="molecule type" value="Genomic_DNA"/>
</dbReference>
<dbReference type="OrthoDB" id="9801622at2"/>
<keyword evidence="4" id="KW-1185">Reference proteome</keyword>
<dbReference type="InterPro" id="IPR033879">
    <property type="entry name" value="UPP_Pase"/>
</dbReference>
<dbReference type="Gene3D" id="1.20.144.10">
    <property type="entry name" value="Phosphatidic acid phosphatase type 2/haloperoxidase"/>
    <property type="match status" value="1"/>
</dbReference>
<dbReference type="SMART" id="SM00014">
    <property type="entry name" value="acidPPc"/>
    <property type="match status" value="1"/>
</dbReference>
<feature type="transmembrane region" description="Helical" evidence="1">
    <location>
        <begin position="102"/>
        <end position="120"/>
    </location>
</feature>
<proteinExistence type="predicted"/>
<dbReference type="InterPro" id="IPR000326">
    <property type="entry name" value="PAP2/HPO"/>
</dbReference>
<dbReference type="Proteomes" id="UP000215767">
    <property type="component" value="Unassembled WGS sequence"/>
</dbReference>
<comment type="caution">
    <text evidence="3">The sequence shown here is derived from an EMBL/GenBank/DDBJ whole genome shotgun (WGS) entry which is preliminary data.</text>
</comment>
<dbReference type="RefSeq" id="WP_094842072.1">
    <property type="nucleotide sequence ID" value="NZ_NEVS01000004.1"/>
</dbReference>
<keyword evidence="1" id="KW-0812">Transmembrane</keyword>
<evidence type="ECO:0000313" key="4">
    <source>
        <dbReference type="Proteomes" id="UP000215767"/>
    </source>
</evidence>
<dbReference type="GO" id="GO:0050380">
    <property type="term" value="F:undecaprenyl-diphosphatase activity"/>
    <property type="evidence" value="ECO:0007669"/>
    <property type="project" value="InterPro"/>
</dbReference>
<organism evidence="3 4">
    <name type="scientific">Bordetella genomosp. 11</name>
    <dbReference type="NCBI Taxonomy" id="1416808"/>
    <lineage>
        <taxon>Bacteria</taxon>
        <taxon>Pseudomonadati</taxon>
        <taxon>Pseudomonadota</taxon>
        <taxon>Betaproteobacteria</taxon>
        <taxon>Burkholderiales</taxon>
        <taxon>Alcaligenaceae</taxon>
        <taxon>Bordetella</taxon>
    </lineage>
</organism>
<feature type="domain" description="Phosphatidic acid phosphatase type 2/haloperoxidase" evidence="2">
    <location>
        <begin position="59"/>
        <end position="167"/>
    </location>
</feature>
<feature type="transmembrane region" description="Helical" evidence="1">
    <location>
        <begin position="127"/>
        <end position="146"/>
    </location>
</feature>
<sequence length="200" mass="22038">MATLEAYNQALFLMIDATPATPAWLIKAALICAQDLIYLIPLMLAMMWLSGDDRQRELALRVYAVTLLALGANSIIGLLWPHPRPFMIPLGHTFLRHAADPSFPSDHLTVFWAAMLTLYFGQRRWTAGLLLAGGVAVAWARVFLGVHFPLDMAGAVAVSSIAYVAIVPLWRVRGAGLTRSAIALYQTLFARPIGLGWLRR</sequence>
<accession>A0A261UGE8</accession>